<organism evidence="2 3">
    <name type="scientific">Corynebacterium renale</name>
    <dbReference type="NCBI Taxonomy" id="1724"/>
    <lineage>
        <taxon>Bacteria</taxon>
        <taxon>Bacillati</taxon>
        <taxon>Actinomycetota</taxon>
        <taxon>Actinomycetes</taxon>
        <taxon>Mycobacteriales</taxon>
        <taxon>Corynebacteriaceae</taxon>
        <taxon>Corynebacterium</taxon>
    </lineage>
</organism>
<accession>A0A2A9DN07</accession>
<dbReference type="InterPro" id="IPR026898">
    <property type="entry name" value="PrsW"/>
</dbReference>
<evidence type="ECO:0000256" key="1">
    <source>
        <dbReference type="SAM" id="Phobius"/>
    </source>
</evidence>
<evidence type="ECO:0000313" key="2">
    <source>
        <dbReference type="EMBL" id="PFG27545.1"/>
    </source>
</evidence>
<dbReference type="GO" id="GO:0008233">
    <property type="term" value="F:peptidase activity"/>
    <property type="evidence" value="ECO:0007669"/>
    <property type="project" value="InterPro"/>
</dbReference>
<feature type="transmembrane region" description="Helical" evidence="1">
    <location>
        <begin position="100"/>
        <end position="124"/>
    </location>
</feature>
<reference evidence="2 3" key="1">
    <citation type="submission" date="2017-10" db="EMBL/GenBank/DDBJ databases">
        <title>Sequencing the genomes of 1000 actinobacteria strains.</title>
        <authorList>
            <person name="Klenk H.-P."/>
        </authorList>
    </citation>
    <scope>NUCLEOTIDE SEQUENCE [LARGE SCALE GENOMIC DNA]</scope>
    <source>
        <strain evidence="2 3">DSM 20688</strain>
    </source>
</reference>
<dbReference type="PANTHER" id="PTHR36844:SF1">
    <property type="entry name" value="PROTEASE PRSW"/>
    <property type="match status" value="1"/>
</dbReference>
<protein>
    <submittedName>
        <fullName evidence="2">RsiW-degrading membrane proteinase PrsW (M82 family)</fullName>
    </submittedName>
</protein>
<dbReference type="Proteomes" id="UP000221653">
    <property type="component" value="Unassembled WGS sequence"/>
</dbReference>
<feature type="transmembrane region" description="Helical" evidence="1">
    <location>
        <begin position="7"/>
        <end position="29"/>
    </location>
</feature>
<feature type="transmembrane region" description="Helical" evidence="1">
    <location>
        <begin position="65"/>
        <end position="88"/>
    </location>
</feature>
<dbReference type="OrthoDB" id="9785431at2"/>
<comment type="caution">
    <text evidence="2">The sequence shown here is derived from an EMBL/GenBank/DDBJ whole genome shotgun (WGS) entry which is preliminary data.</text>
</comment>
<gene>
    <name evidence="2" type="ORF">ATK06_0615</name>
</gene>
<feature type="transmembrane region" description="Helical" evidence="1">
    <location>
        <begin position="209"/>
        <end position="228"/>
    </location>
</feature>
<feature type="transmembrane region" description="Helical" evidence="1">
    <location>
        <begin position="234"/>
        <end position="256"/>
    </location>
</feature>
<keyword evidence="3" id="KW-1185">Reference proteome</keyword>
<dbReference type="RefSeq" id="WP_048378741.1">
    <property type="nucleotide sequence ID" value="NZ_LDYE01000001.1"/>
</dbReference>
<sequence>MSRLFRITLWVLLAVGIGMTVVQLLGLMVIEPAMAVLNIVIGGAYLALVLFLLSRLPFWPRGTAWVASALLWGGGTTMIFVFASTPAINLVDTLLPEAVIFSFGGAYPEEIGKAVGILVILLSFRQLNRPWHGLAVGMSVGLGFEVFENIQYGLFGALMDPNSDLIGVAQMWGARVVAGPLLHVAFCALSGWGIGLALYKADWSAWKRLGVAAAGLGAAFLLHFWWNFSPGTDLAYVISLVTCALVLYPAVIWCCVDASRRSHADNSYAYTAVGA</sequence>
<dbReference type="STRING" id="1724.GCA_001044175_00127"/>
<feature type="transmembrane region" description="Helical" evidence="1">
    <location>
        <begin position="35"/>
        <end position="53"/>
    </location>
</feature>
<name>A0A2A9DN07_9CORY</name>
<proteinExistence type="predicted"/>
<dbReference type="AlphaFoldDB" id="A0A2A9DN07"/>
<evidence type="ECO:0000313" key="3">
    <source>
        <dbReference type="Proteomes" id="UP000221653"/>
    </source>
</evidence>
<dbReference type="EMBL" id="PDJF01000001">
    <property type="protein sequence ID" value="PFG27545.1"/>
    <property type="molecule type" value="Genomic_DNA"/>
</dbReference>
<dbReference type="Pfam" id="PF13367">
    <property type="entry name" value="PrsW-protease"/>
    <property type="match status" value="1"/>
</dbReference>
<keyword evidence="1" id="KW-0472">Membrane</keyword>
<keyword evidence="1" id="KW-1133">Transmembrane helix</keyword>
<feature type="transmembrane region" description="Helical" evidence="1">
    <location>
        <begin position="172"/>
        <end position="197"/>
    </location>
</feature>
<dbReference type="PANTHER" id="PTHR36844">
    <property type="entry name" value="PROTEASE PRSW"/>
    <property type="match status" value="1"/>
</dbReference>
<keyword evidence="1" id="KW-0812">Transmembrane</keyword>
<feature type="transmembrane region" description="Helical" evidence="1">
    <location>
        <begin position="131"/>
        <end position="152"/>
    </location>
</feature>